<dbReference type="PANTHER" id="PTHR24015:SF553">
    <property type="entry name" value="DYW DOMAIN-CONTAINING PROTEIN"/>
    <property type="match status" value="1"/>
</dbReference>
<feature type="repeat" description="PPR" evidence="6">
    <location>
        <begin position="369"/>
        <end position="399"/>
    </location>
</feature>
<dbReference type="AlphaFoldDB" id="A0A843V2L3"/>
<dbReference type="InterPro" id="IPR046960">
    <property type="entry name" value="PPR_At4g14850-like_plant"/>
</dbReference>
<name>A0A843V2L3_COLES</name>
<dbReference type="Pfam" id="PF13041">
    <property type="entry name" value="PPR_2"/>
    <property type="match status" value="4"/>
</dbReference>
<dbReference type="FunFam" id="1.25.40.10:FF:000227">
    <property type="entry name" value="Pentatricopeptide repeat-containing protein At3g13880"/>
    <property type="match status" value="1"/>
</dbReference>
<evidence type="ECO:0000256" key="2">
    <source>
        <dbReference type="ARBA" id="ARBA00022528"/>
    </source>
</evidence>
<protein>
    <recommendedName>
        <fullName evidence="8">DYW domain-containing protein</fullName>
    </recommendedName>
</protein>
<dbReference type="InterPro" id="IPR011990">
    <property type="entry name" value="TPR-like_helical_dom_sf"/>
</dbReference>
<dbReference type="GO" id="GO:0008270">
    <property type="term" value="F:zinc ion binding"/>
    <property type="evidence" value="ECO:0007669"/>
    <property type="project" value="InterPro"/>
</dbReference>
<evidence type="ECO:0000313" key="9">
    <source>
        <dbReference type="EMBL" id="MQL92562.1"/>
    </source>
</evidence>
<dbReference type="EMBL" id="NMUH01001458">
    <property type="protein sequence ID" value="MQL92562.1"/>
    <property type="molecule type" value="Genomic_DNA"/>
</dbReference>
<keyword evidence="4" id="KW-0677">Repeat</keyword>
<dbReference type="GO" id="GO:0009507">
    <property type="term" value="C:chloroplast"/>
    <property type="evidence" value="ECO:0007669"/>
    <property type="project" value="UniProtKB-SubCell"/>
</dbReference>
<sequence>MASALRPITPPPALAPPAKPAGAKQPPRLPSHLFHHPSFLLLEMCATAAEVRQILPLVIKHGLYGEYNYQTKLLGLFSRFGCSGEAALVFDSVEAKNDELFHTVLKGHAKGSSLEAALAFFTDMRCARVRPVVYNFTYLLKACGDNSDLRWGRDIHGQLVVNGFSDNVYAMTAVVNMYAKCRQIDEARKMFDRMPERDLVAWNAIIAGYAQNGMAEKAVEMVSRLQEDGQHPDSITTVAVLPACADIGSLRLGKSIHAYGIRAGFASLVNVSSALVDMYSKCKAIGTARLVFDRMKVRNVVSWNSMIDGYAQAGNAEAALRLFKKLLGEGIKPTDVTIMAALHACAELQDLEEGKRVHELLLHSGLASDVSVLNSLIAMYSKCKRVDAASEVFATMQSKSLVSWNAMISGYAQNERPDDALNLFRKMQQQSIKPDSFTIVSVIPAVADISVLRQAKWIHGHAVRLNLDKNIFVLTALVDMYAKCGGLHLARKVFDTMRERHVTTWNAMIDGYGTHGLGKDAVKLFEEMRSSPVQPNDVTFLCVLSACSHSGLVDEGRKIFATMKRDYSLEPSMDHYGSMVDLLGRAGGLQEAWEFIEKMPIEPGISVFGAMLGACKIHKNVELGERAASKIFELEPDDGGYHVLLSNIYATASMWEDVARVRNMMEKKGLQKAPGCTYIELKNAVHTFYSGMTNHPQSAKIYAKLDEIIDDIKAVGYVPDTNSIHDVEADVKEQLLNTHSEKLAIAFGLINTSPGSTIQIRKNLRVCGDCHNATKYISQVTGREIIVRDMQRFHHFKDGKCSCGDYW</sequence>
<keyword evidence="5" id="KW-0809">Transit peptide</keyword>
<keyword evidence="3" id="KW-0934">Plastid</keyword>
<dbReference type="GO" id="GO:0009451">
    <property type="term" value="P:RNA modification"/>
    <property type="evidence" value="ECO:0007669"/>
    <property type="project" value="InterPro"/>
</dbReference>
<organism evidence="9 10">
    <name type="scientific">Colocasia esculenta</name>
    <name type="common">Wild taro</name>
    <name type="synonym">Arum esculentum</name>
    <dbReference type="NCBI Taxonomy" id="4460"/>
    <lineage>
        <taxon>Eukaryota</taxon>
        <taxon>Viridiplantae</taxon>
        <taxon>Streptophyta</taxon>
        <taxon>Embryophyta</taxon>
        <taxon>Tracheophyta</taxon>
        <taxon>Spermatophyta</taxon>
        <taxon>Magnoliopsida</taxon>
        <taxon>Liliopsida</taxon>
        <taxon>Araceae</taxon>
        <taxon>Aroideae</taxon>
        <taxon>Colocasieae</taxon>
        <taxon>Colocasia</taxon>
    </lineage>
</organism>
<feature type="region of interest" description="Disordered" evidence="7">
    <location>
        <begin position="1"/>
        <end position="27"/>
    </location>
</feature>
<dbReference type="InterPro" id="IPR032867">
    <property type="entry name" value="DYW_dom"/>
</dbReference>
<keyword evidence="2" id="KW-0150">Chloroplast</keyword>
<dbReference type="FunFam" id="1.25.40.10:FF:000395">
    <property type="entry name" value="Pentatricopeptide repeat-containing protein chloroplastic"/>
    <property type="match status" value="1"/>
</dbReference>
<evidence type="ECO:0000313" key="10">
    <source>
        <dbReference type="Proteomes" id="UP000652761"/>
    </source>
</evidence>
<dbReference type="PANTHER" id="PTHR24015">
    <property type="entry name" value="OS07G0578800 PROTEIN-RELATED"/>
    <property type="match status" value="1"/>
</dbReference>
<feature type="repeat" description="PPR" evidence="6">
    <location>
        <begin position="501"/>
        <end position="535"/>
    </location>
</feature>
<feature type="repeat" description="PPR" evidence="6">
    <location>
        <begin position="400"/>
        <end position="434"/>
    </location>
</feature>
<accession>A0A843V2L3</accession>
<evidence type="ECO:0000256" key="6">
    <source>
        <dbReference type="PROSITE-ProRule" id="PRU00708"/>
    </source>
</evidence>
<dbReference type="PROSITE" id="PS51375">
    <property type="entry name" value="PPR"/>
    <property type="match status" value="7"/>
</dbReference>
<evidence type="ECO:0000256" key="7">
    <source>
        <dbReference type="SAM" id="MobiDB-lite"/>
    </source>
</evidence>
<dbReference type="Gene3D" id="1.25.40.10">
    <property type="entry name" value="Tetratricopeptide repeat domain"/>
    <property type="match status" value="4"/>
</dbReference>
<feature type="repeat" description="PPR" evidence="6">
    <location>
        <begin position="167"/>
        <end position="197"/>
    </location>
</feature>
<dbReference type="InterPro" id="IPR002885">
    <property type="entry name" value="PPR_rpt"/>
</dbReference>
<dbReference type="Pfam" id="PF14432">
    <property type="entry name" value="DYW_deaminase"/>
    <property type="match status" value="1"/>
</dbReference>
<proteinExistence type="predicted"/>
<gene>
    <name evidence="9" type="ORF">Taro_025172</name>
</gene>
<comment type="subcellular location">
    <subcellularLocation>
        <location evidence="1">Plastid</location>
        <location evidence="1">Chloroplast</location>
    </subcellularLocation>
</comment>
<dbReference type="Pfam" id="PF01535">
    <property type="entry name" value="PPR"/>
    <property type="match status" value="3"/>
</dbReference>
<dbReference type="OrthoDB" id="185373at2759"/>
<evidence type="ECO:0000259" key="8">
    <source>
        <dbReference type="Pfam" id="PF14432"/>
    </source>
</evidence>
<dbReference type="Pfam" id="PF20431">
    <property type="entry name" value="E_motif"/>
    <property type="match status" value="1"/>
</dbReference>
<dbReference type="GO" id="GO:0003723">
    <property type="term" value="F:RNA binding"/>
    <property type="evidence" value="ECO:0007669"/>
    <property type="project" value="InterPro"/>
</dbReference>
<dbReference type="Proteomes" id="UP000652761">
    <property type="component" value="Unassembled WGS sequence"/>
</dbReference>
<evidence type="ECO:0000256" key="4">
    <source>
        <dbReference type="ARBA" id="ARBA00022737"/>
    </source>
</evidence>
<evidence type="ECO:0000256" key="1">
    <source>
        <dbReference type="ARBA" id="ARBA00004229"/>
    </source>
</evidence>
<comment type="caution">
    <text evidence="9">The sequence shown here is derived from an EMBL/GenBank/DDBJ whole genome shotgun (WGS) entry which is preliminary data.</text>
</comment>
<dbReference type="NCBIfam" id="TIGR00756">
    <property type="entry name" value="PPR"/>
    <property type="match status" value="6"/>
</dbReference>
<feature type="repeat" description="PPR" evidence="6">
    <location>
        <begin position="198"/>
        <end position="232"/>
    </location>
</feature>
<keyword evidence="10" id="KW-1185">Reference proteome</keyword>
<feature type="repeat" description="PPR" evidence="6">
    <location>
        <begin position="470"/>
        <end position="500"/>
    </location>
</feature>
<feature type="repeat" description="PPR" evidence="6">
    <location>
        <begin position="299"/>
        <end position="333"/>
    </location>
</feature>
<reference evidence="9" key="1">
    <citation type="submission" date="2017-07" db="EMBL/GenBank/DDBJ databases">
        <title>Taro Niue Genome Assembly and Annotation.</title>
        <authorList>
            <person name="Atibalentja N."/>
            <person name="Keating K."/>
            <person name="Fields C.J."/>
        </authorList>
    </citation>
    <scope>NUCLEOTIDE SEQUENCE</scope>
    <source>
        <strain evidence="9">Niue_2</strain>
        <tissue evidence="9">Leaf</tissue>
    </source>
</reference>
<dbReference type="InterPro" id="IPR046848">
    <property type="entry name" value="E_motif"/>
</dbReference>
<feature type="domain" description="DYW" evidence="8">
    <location>
        <begin position="716"/>
        <end position="807"/>
    </location>
</feature>
<evidence type="ECO:0000256" key="5">
    <source>
        <dbReference type="ARBA" id="ARBA00022946"/>
    </source>
</evidence>
<dbReference type="FunFam" id="1.25.40.10:FF:000427">
    <property type="entry name" value="Pentatricopeptide repeat-containing protein chloroplastic"/>
    <property type="match status" value="1"/>
</dbReference>
<feature type="compositionally biased region" description="Pro residues" evidence="7">
    <location>
        <begin position="8"/>
        <end position="19"/>
    </location>
</feature>
<evidence type="ECO:0000256" key="3">
    <source>
        <dbReference type="ARBA" id="ARBA00022640"/>
    </source>
</evidence>
<dbReference type="FunFam" id="1.25.40.10:FF:002415">
    <property type="entry name" value="Uncharacterized protein"/>
    <property type="match status" value="1"/>
</dbReference>